<dbReference type="Proteomes" id="UP000198994">
    <property type="component" value="Unassembled WGS sequence"/>
</dbReference>
<keyword evidence="9" id="KW-1185">Reference proteome</keyword>
<keyword evidence="4 7" id="KW-0812">Transmembrane</keyword>
<keyword evidence="3" id="KW-1003">Cell membrane</keyword>
<dbReference type="STRING" id="282683.SAMN04488105_10353"/>
<evidence type="ECO:0000256" key="5">
    <source>
        <dbReference type="ARBA" id="ARBA00022989"/>
    </source>
</evidence>
<accession>A0A1G7CC09</accession>
<gene>
    <name evidence="8" type="ORF">SAMN04488105_10353</name>
</gene>
<feature type="transmembrane region" description="Helical" evidence="7">
    <location>
        <begin position="353"/>
        <end position="373"/>
    </location>
</feature>
<feature type="transmembrane region" description="Helical" evidence="7">
    <location>
        <begin position="286"/>
        <end position="307"/>
    </location>
</feature>
<comment type="similarity">
    <text evidence="2">Belongs to the polysaccharide synthase family.</text>
</comment>
<dbReference type="Pfam" id="PF13440">
    <property type="entry name" value="Polysacc_synt_3"/>
    <property type="match status" value="1"/>
</dbReference>
<feature type="transmembrane region" description="Helical" evidence="7">
    <location>
        <begin position="256"/>
        <end position="274"/>
    </location>
</feature>
<dbReference type="PANTHER" id="PTHR30250">
    <property type="entry name" value="PST FAMILY PREDICTED COLANIC ACID TRANSPORTER"/>
    <property type="match status" value="1"/>
</dbReference>
<evidence type="ECO:0000256" key="2">
    <source>
        <dbReference type="ARBA" id="ARBA00007430"/>
    </source>
</evidence>
<dbReference type="OrthoDB" id="9770347at2"/>
<evidence type="ECO:0000313" key="8">
    <source>
        <dbReference type="EMBL" id="SDE36763.1"/>
    </source>
</evidence>
<keyword evidence="6 7" id="KW-0472">Membrane</keyword>
<proteinExistence type="inferred from homology"/>
<feature type="transmembrane region" description="Helical" evidence="7">
    <location>
        <begin position="379"/>
        <end position="398"/>
    </location>
</feature>
<dbReference type="PANTHER" id="PTHR30250:SF10">
    <property type="entry name" value="LIPOPOLYSACCHARIDE BIOSYNTHESIS PROTEIN WZXC"/>
    <property type="match status" value="1"/>
</dbReference>
<evidence type="ECO:0000256" key="6">
    <source>
        <dbReference type="ARBA" id="ARBA00023136"/>
    </source>
</evidence>
<dbReference type="RefSeq" id="WP_089956020.1">
    <property type="nucleotide sequence ID" value="NZ_FNAV01000003.1"/>
</dbReference>
<evidence type="ECO:0000256" key="4">
    <source>
        <dbReference type="ARBA" id="ARBA00022692"/>
    </source>
</evidence>
<feature type="transmembrane region" description="Helical" evidence="7">
    <location>
        <begin position="159"/>
        <end position="186"/>
    </location>
</feature>
<evidence type="ECO:0000256" key="7">
    <source>
        <dbReference type="SAM" id="Phobius"/>
    </source>
</evidence>
<feature type="transmembrane region" description="Helical" evidence="7">
    <location>
        <begin position="85"/>
        <end position="107"/>
    </location>
</feature>
<evidence type="ECO:0000256" key="3">
    <source>
        <dbReference type="ARBA" id="ARBA00022475"/>
    </source>
</evidence>
<dbReference type="GO" id="GO:0005886">
    <property type="term" value="C:plasma membrane"/>
    <property type="evidence" value="ECO:0007669"/>
    <property type="project" value="UniProtKB-SubCell"/>
</dbReference>
<dbReference type="AlphaFoldDB" id="A0A1G7CC09"/>
<dbReference type="InterPro" id="IPR050833">
    <property type="entry name" value="Poly_Biosynth_Transport"/>
</dbReference>
<sequence>MSETRKNLLGHLLAYGASEMASKLSRLGVVIAVARTLEASEIGIAAAAIATGDMLKALTENGVIQRIIAARDEELDATCNRAHGLFWAWCLGLFGVQAAVATGVWALTGNVPLALLILVLSGEYLFMPGGLVQAGLALRNGKLRQTAAIAGGQAVLANGLSVVLALLWPSALALILPRLLTAPFWLVAMRRLNPWVRNPEAGKTPIRPFLNFGWAVLGVEVVKAARMQADKLIVGALLGPQALGLYFMAFNAGLSLATSFSTAFAAVLFPHLCASEDRAAALRQGMAVSLGLVGPAVILQALLAPWYVPILLGDGWADLSATVSVLCLAAIPTMLWTAAAGWMRAENRPQHELLGTALLTGALMLNTVLAAPYGLETIAWGYLATASVTMLVMSWPALRFALVPTLAKA</sequence>
<reference evidence="9" key="1">
    <citation type="submission" date="2016-10" db="EMBL/GenBank/DDBJ databases">
        <authorList>
            <person name="Varghese N."/>
            <person name="Submissions S."/>
        </authorList>
    </citation>
    <scope>NUCLEOTIDE SEQUENCE [LARGE SCALE GENOMIC DNA]</scope>
    <source>
        <strain evidence="9">DSM 10146</strain>
    </source>
</reference>
<feature type="transmembrane region" description="Helical" evidence="7">
    <location>
        <begin position="319"/>
        <end position="341"/>
    </location>
</feature>
<name>A0A1G7CC09_9RHOB</name>
<dbReference type="EMBL" id="FNAV01000003">
    <property type="protein sequence ID" value="SDE36763.1"/>
    <property type="molecule type" value="Genomic_DNA"/>
</dbReference>
<comment type="subcellular location">
    <subcellularLocation>
        <location evidence="1">Cell membrane</location>
        <topology evidence="1">Multi-pass membrane protein</topology>
    </subcellularLocation>
</comment>
<feature type="transmembrane region" description="Helical" evidence="7">
    <location>
        <begin position="113"/>
        <end position="138"/>
    </location>
</feature>
<protein>
    <submittedName>
        <fullName evidence="8">Polysaccharide transporter, PST family</fullName>
    </submittedName>
</protein>
<keyword evidence="5 7" id="KW-1133">Transmembrane helix</keyword>
<evidence type="ECO:0000256" key="1">
    <source>
        <dbReference type="ARBA" id="ARBA00004651"/>
    </source>
</evidence>
<evidence type="ECO:0000313" key="9">
    <source>
        <dbReference type="Proteomes" id="UP000198994"/>
    </source>
</evidence>
<organism evidence="8 9">
    <name type="scientific">Salipiger thiooxidans</name>
    <dbReference type="NCBI Taxonomy" id="282683"/>
    <lineage>
        <taxon>Bacteria</taxon>
        <taxon>Pseudomonadati</taxon>
        <taxon>Pseudomonadota</taxon>
        <taxon>Alphaproteobacteria</taxon>
        <taxon>Rhodobacterales</taxon>
        <taxon>Roseobacteraceae</taxon>
        <taxon>Salipiger</taxon>
    </lineage>
</organism>